<reference evidence="7" key="1">
    <citation type="submission" date="2006-02" db="EMBL/GenBank/DDBJ databases">
        <title>Complete sequence of chromosome of Rhodoferax ferrireducens DSM 15236.</title>
        <authorList>
            <person name="Copeland A."/>
            <person name="Lucas S."/>
            <person name="Lapidus A."/>
            <person name="Barry K."/>
            <person name="Detter J.C."/>
            <person name="Glavina del Rio T."/>
            <person name="Hammon N."/>
            <person name="Israni S."/>
            <person name="Pitluck S."/>
            <person name="Brettin T."/>
            <person name="Bruce D."/>
            <person name="Han C."/>
            <person name="Tapia R."/>
            <person name="Gilna P."/>
            <person name="Kiss H."/>
            <person name="Schmutz J."/>
            <person name="Larimer F."/>
            <person name="Land M."/>
            <person name="Kyrpides N."/>
            <person name="Ivanova N."/>
            <person name="Richardson P."/>
        </authorList>
    </citation>
    <scope>NUCLEOTIDE SEQUENCE [LARGE SCALE GENOMIC DNA]</scope>
    <source>
        <strain evidence="7">ATCC BAA-621 / DSM 15236 / T118</strain>
    </source>
</reference>
<dbReference type="KEGG" id="rfr:Rfer_2304"/>
<dbReference type="Gene3D" id="2.130.10.10">
    <property type="entry name" value="YVTN repeat-like/Quinoprotein amine dehydrogenase"/>
    <property type="match status" value="1"/>
</dbReference>
<keyword evidence="2 4" id="KW-0472">Membrane</keyword>
<organism evidence="6 7">
    <name type="scientific">Albidiferax ferrireducens (strain ATCC BAA-621 / DSM 15236 / T118)</name>
    <name type="common">Rhodoferax ferrireducens</name>
    <dbReference type="NCBI Taxonomy" id="338969"/>
    <lineage>
        <taxon>Bacteria</taxon>
        <taxon>Pseudomonadati</taxon>
        <taxon>Pseudomonadota</taxon>
        <taxon>Betaproteobacteria</taxon>
        <taxon>Burkholderiales</taxon>
        <taxon>Comamonadaceae</taxon>
        <taxon>Rhodoferax</taxon>
    </lineage>
</organism>
<keyword evidence="7" id="KW-1185">Reference proteome</keyword>
<dbReference type="Proteomes" id="UP000008332">
    <property type="component" value="Chromosome"/>
</dbReference>
<dbReference type="InterPro" id="IPR015943">
    <property type="entry name" value="WD40/YVTN_repeat-like_dom_sf"/>
</dbReference>
<evidence type="ECO:0000313" key="6">
    <source>
        <dbReference type="EMBL" id="ABD70022.1"/>
    </source>
</evidence>
<dbReference type="InterPro" id="IPR017687">
    <property type="entry name" value="BamB"/>
</dbReference>
<evidence type="ECO:0000256" key="1">
    <source>
        <dbReference type="ARBA" id="ARBA00022729"/>
    </source>
</evidence>
<dbReference type="OrthoDB" id="5173551at2"/>
<dbReference type="PANTHER" id="PTHR34512">
    <property type="entry name" value="CELL SURFACE PROTEIN"/>
    <property type="match status" value="1"/>
</dbReference>
<keyword evidence="3 4" id="KW-0998">Cell outer membrane</keyword>
<dbReference type="SUPFAM" id="SSF50998">
    <property type="entry name" value="Quinoprotein alcohol dehydrogenase-like"/>
    <property type="match status" value="1"/>
</dbReference>
<dbReference type="GO" id="GO:0051205">
    <property type="term" value="P:protein insertion into membrane"/>
    <property type="evidence" value="ECO:0007669"/>
    <property type="project" value="UniProtKB-UniRule"/>
</dbReference>
<accession>Q21W31</accession>
<comment type="function">
    <text evidence="4">Part of the outer membrane protein assembly complex, which is involved in assembly and insertion of beta-barrel proteins into the outer membrane.</text>
</comment>
<keyword evidence="4" id="KW-0564">Palmitate</keyword>
<evidence type="ECO:0000313" key="7">
    <source>
        <dbReference type="Proteomes" id="UP000008332"/>
    </source>
</evidence>
<gene>
    <name evidence="4" type="primary">bamB</name>
    <name evidence="6" type="ordered locus">Rfer_2304</name>
</gene>
<dbReference type="PROSITE" id="PS51257">
    <property type="entry name" value="PROKAR_LIPOPROTEIN"/>
    <property type="match status" value="1"/>
</dbReference>
<comment type="similarity">
    <text evidence="4">Belongs to the BamB family.</text>
</comment>
<dbReference type="InterPro" id="IPR011047">
    <property type="entry name" value="Quinoprotein_ADH-like_sf"/>
</dbReference>
<dbReference type="HAMAP" id="MF_00923">
    <property type="entry name" value="OM_assembly_BamB"/>
    <property type="match status" value="1"/>
</dbReference>
<dbReference type="InterPro" id="IPR018391">
    <property type="entry name" value="PQQ_b-propeller_rpt"/>
</dbReference>
<name>Q21W31_ALBFT</name>
<proteinExistence type="inferred from homology"/>
<dbReference type="NCBIfam" id="TIGR03300">
    <property type="entry name" value="assembly_YfgL"/>
    <property type="match status" value="1"/>
</dbReference>
<keyword evidence="1 4" id="KW-0732">Signal</keyword>
<dbReference type="RefSeq" id="WP_011464590.1">
    <property type="nucleotide sequence ID" value="NC_007908.1"/>
</dbReference>
<dbReference type="AlphaFoldDB" id="Q21W31"/>
<evidence type="ECO:0000259" key="5">
    <source>
        <dbReference type="Pfam" id="PF13360"/>
    </source>
</evidence>
<feature type="domain" description="Pyrrolo-quinoline quinone repeat" evidence="5">
    <location>
        <begin position="77"/>
        <end position="303"/>
    </location>
</feature>
<evidence type="ECO:0000256" key="2">
    <source>
        <dbReference type="ARBA" id="ARBA00023136"/>
    </source>
</evidence>
<keyword evidence="4" id="KW-0449">Lipoprotein</keyword>
<dbReference type="GO" id="GO:0043165">
    <property type="term" value="P:Gram-negative-bacterium-type cell outer membrane assembly"/>
    <property type="evidence" value="ECO:0007669"/>
    <property type="project" value="UniProtKB-UniRule"/>
</dbReference>
<comment type="subcellular location">
    <subcellularLocation>
        <location evidence="4">Cell outer membrane</location>
        <topology evidence="4">Lipid-anchor</topology>
    </subcellularLocation>
</comment>
<dbReference type="Pfam" id="PF13360">
    <property type="entry name" value="PQQ_2"/>
    <property type="match status" value="1"/>
</dbReference>
<dbReference type="InterPro" id="IPR002372">
    <property type="entry name" value="PQQ_rpt_dom"/>
</dbReference>
<evidence type="ECO:0000256" key="4">
    <source>
        <dbReference type="HAMAP-Rule" id="MF_00923"/>
    </source>
</evidence>
<dbReference type="SMART" id="SM00564">
    <property type="entry name" value="PQQ"/>
    <property type="match status" value="4"/>
</dbReference>
<protein>
    <recommendedName>
        <fullName evidence="4">Outer membrane protein assembly factor BamB</fullName>
    </recommendedName>
</protein>
<dbReference type="STRING" id="338969.Rfer_2304"/>
<dbReference type="GO" id="GO:0009279">
    <property type="term" value="C:cell outer membrane"/>
    <property type="evidence" value="ECO:0007669"/>
    <property type="project" value="UniProtKB-SubCell"/>
</dbReference>
<dbReference type="eggNOG" id="COG1520">
    <property type="taxonomic scope" value="Bacteria"/>
</dbReference>
<sequence length="379" mass="39523">MKLVNLLTAATKVAFGLVVVSSLISCSSTPDKPKPVELAPNAGLLGVRLAWTAKVGAVDFPLDVKVNDSTVAVASSDGIVAMLDARTGAERWRASVGGQIAAGVGSDGRFAAVVTRGNELITLDGGREIWRQKLPAQGFTAPLVAGGRVFVLAADRSVTAFDGLSGRKLWTQQRPGESLVLRQAGVLLAVGDTLVAGLSGRLVGINPSNGAIQWESPIASPRGTNDIERLVDLVGRVSREGDVVCARAFQATVGCVNAARGTLLWTKPAFGYTGVHGDDKYVYGVESDGNIMAWRRIDGERAWVSERLRYRSLTAPLVVGRSIAVGDDAGLVHLLSREDGSALTRVATDGSAVVAAPVLAMGTLVVVTRSGGVFGFVPE</sequence>
<dbReference type="EMBL" id="CP000267">
    <property type="protein sequence ID" value="ABD70022.1"/>
    <property type="molecule type" value="Genomic_DNA"/>
</dbReference>
<comment type="subunit">
    <text evidence="4">Part of the Bam complex.</text>
</comment>
<evidence type="ECO:0000256" key="3">
    <source>
        <dbReference type="ARBA" id="ARBA00023237"/>
    </source>
</evidence>
<dbReference type="PANTHER" id="PTHR34512:SF30">
    <property type="entry name" value="OUTER MEMBRANE PROTEIN ASSEMBLY FACTOR BAMB"/>
    <property type="match status" value="1"/>
</dbReference>
<dbReference type="HOGENOM" id="CLU_027480_0_1_4"/>